<keyword evidence="3" id="KW-1185">Reference proteome</keyword>
<name>A0ABW2RFD6_9BACL</name>
<accession>A0ABW2RFD6</accession>
<dbReference type="InterPro" id="IPR012851">
    <property type="entry name" value="Spore_coat_CotF-like"/>
</dbReference>
<dbReference type="EMBL" id="JBHTBW010000003">
    <property type="protein sequence ID" value="MFC7439677.1"/>
    <property type="molecule type" value="Genomic_DNA"/>
</dbReference>
<organism evidence="2 3">
    <name type="scientific">Laceyella putida</name>
    <dbReference type="NCBI Taxonomy" id="110101"/>
    <lineage>
        <taxon>Bacteria</taxon>
        <taxon>Bacillati</taxon>
        <taxon>Bacillota</taxon>
        <taxon>Bacilli</taxon>
        <taxon>Bacillales</taxon>
        <taxon>Thermoactinomycetaceae</taxon>
        <taxon>Laceyella</taxon>
    </lineage>
</organism>
<protein>
    <submittedName>
        <fullName evidence="2">Spore coat protein</fullName>
    </submittedName>
</protein>
<keyword evidence="2" id="KW-0946">Virion</keyword>
<reference evidence="3" key="1">
    <citation type="journal article" date="2019" name="Int. J. Syst. Evol. Microbiol.">
        <title>The Global Catalogue of Microorganisms (GCM) 10K type strain sequencing project: providing services to taxonomists for standard genome sequencing and annotation.</title>
        <authorList>
            <consortium name="The Broad Institute Genomics Platform"/>
            <consortium name="The Broad Institute Genome Sequencing Center for Infectious Disease"/>
            <person name="Wu L."/>
            <person name="Ma J."/>
        </authorList>
    </citation>
    <scope>NUCLEOTIDE SEQUENCE [LARGE SCALE GENOMIC DNA]</scope>
    <source>
        <strain evidence="3">CGMCC 1.12942</strain>
    </source>
</reference>
<feature type="region of interest" description="Disordered" evidence="1">
    <location>
        <begin position="1"/>
        <end position="24"/>
    </location>
</feature>
<dbReference type="Gene3D" id="1.20.1260.10">
    <property type="match status" value="1"/>
</dbReference>
<gene>
    <name evidence="2" type="ORF">ACFQNG_00640</name>
</gene>
<keyword evidence="2" id="KW-0167">Capsid protein</keyword>
<dbReference type="RefSeq" id="WP_379862860.1">
    <property type="nucleotide sequence ID" value="NZ_JBHTBW010000003.1"/>
</dbReference>
<dbReference type="Pfam" id="PF07875">
    <property type="entry name" value="Coat_F"/>
    <property type="match status" value="1"/>
</dbReference>
<evidence type="ECO:0000313" key="3">
    <source>
        <dbReference type="Proteomes" id="UP001596500"/>
    </source>
</evidence>
<sequence length="112" mass="13000">MNPNQQNIIGPERSTGLPQVKGPEINDRDIINDMLAMEKYMAAGYNTAVNEASNQQLFDIQLQLLNEVHRAQRDLFNLMHQKGWYKLEAAEQNKVTQKAQQFANYRSQFPYQ</sequence>
<dbReference type="Proteomes" id="UP001596500">
    <property type="component" value="Unassembled WGS sequence"/>
</dbReference>
<evidence type="ECO:0000313" key="2">
    <source>
        <dbReference type="EMBL" id="MFC7439677.1"/>
    </source>
</evidence>
<dbReference type="InterPro" id="IPR012347">
    <property type="entry name" value="Ferritin-like"/>
</dbReference>
<evidence type="ECO:0000256" key="1">
    <source>
        <dbReference type="SAM" id="MobiDB-lite"/>
    </source>
</evidence>
<proteinExistence type="predicted"/>
<comment type="caution">
    <text evidence="2">The sequence shown here is derived from an EMBL/GenBank/DDBJ whole genome shotgun (WGS) entry which is preliminary data.</text>
</comment>